<keyword evidence="9 15" id="KW-0408">Iron</keyword>
<feature type="binding site" evidence="15">
    <location>
        <position position="482"/>
    </location>
    <ligand>
        <name>[4Fe-4S] cluster</name>
        <dbReference type="ChEBI" id="CHEBI:49883"/>
    </ligand>
</feature>
<comment type="cofactor">
    <cofactor evidence="15">
        <name>siroheme</name>
        <dbReference type="ChEBI" id="CHEBI:60052"/>
    </cofactor>
    <text evidence="15">Binds 1 siroheme per subunit.</text>
</comment>
<dbReference type="GO" id="GO:0070814">
    <property type="term" value="P:hydrogen sulfide biosynthetic process"/>
    <property type="evidence" value="ECO:0007669"/>
    <property type="project" value="UniProtKB-UniRule"/>
</dbReference>
<evidence type="ECO:0000256" key="4">
    <source>
        <dbReference type="ARBA" id="ARBA00022605"/>
    </source>
</evidence>
<dbReference type="EC" id="1.8.1.2" evidence="15"/>
<comment type="catalytic activity">
    <reaction evidence="12 15">
        <text>hydrogen sulfide + 3 NADP(+) + 3 H2O = sulfite + 3 NADPH + 4 H(+)</text>
        <dbReference type="Rhea" id="RHEA:13801"/>
        <dbReference type="ChEBI" id="CHEBI:15377"/>
        <dbReference type="ChEBI" id="CHEBI:15378"/>
        <dbReference type="ChEBI" id="CHEBI:17359"/>
        <dbReference type="ChEBI" id="CHEBI:29919"/>
        <dbReference type="ChEBI" id="CHEBI:57783"/>
        <dbReference type="ChEBI" id="CHEBI:58349"/>
        <dbReference type="EC" id="1.8.1.2"/>
    </reaction>
</comment>
<feature type="binding site" evidence="15">
    <location>
        <position position="439"/>
    </location>
    <ligand>
        <name>[4Fe-4S] cluster</name>
        <dbReference type="ChEBI" id="CHEBI:49883"/>
    </ligand>
</feature>
<dbReference type="SUPFAM" id="SSF56014">
    <property type="entry name" value="Nitrite and sulphite reductase 4Fe-4S domain-like"/>
    <property type="match status" value="2"/>
</dbReference>
<feature type="binding site" description="axial binding residue" evidence="15">
    <location>
        <position position="482"/>
    </location>
    <ligand>
        <name>siroheme</name>
        <dbReference type="ChEBI" id="CHEBI:60052"/>
    </ligand>
    <ligandPart>
        <name>Fe</name>
        <dbReference type="ChEBI" id="CHEBI:18248"/>
    </ligandPart>
</feature>
<dbReference type="HAMAP" id="MF_01540">
    <property type="entry name" value="CysI"/>
    <property type="match status" value="1"/>
</dbReference>
<evidence type="ECO:0000256" key="14">
    <source>
        <dbReference type="ARBA" id="ARBA00062253"/>
    </source>
</evidence>
<dbReference type="GO" id="GO:0051539">
    <property type="term" value="F:4 iron, 4 sulfur cluster binding"/>
    <property type="evidence" value="ECO:0007669"/>
    <property type="project" value="UniProtKB-KW"/>
</dbReference>
<name>A0A2P2DVD1_9LEPT</name>
<evidence type="ECO:0000259" key="16">
    <source>
        <dbReference type="Pfam" id="PF01077"/>
    </source>
</evidence>
<keyword evidence="11 15" id="KW-0198">Cysteine biosynthesis</keyword>
<keyword evidence="6 15" id="KW-0479">Metal-binding</keyword>
<evidence type="ECO:0000256" key="9">
    <source>
        <dbReference type="ARBA" id="ARBA00023004"/>
    </source>
</evidence>
<evidence type="ECO:0000256" key="2">
    <source>
        <dbReference type="ARBA" id="ARBA00010429"/>
    </source>
</evidence>
<evidence type="ECO:0000313" key="18">
    <source>
        <dbReference type="EMBL" id="GBF48618.1"/>
    </source>
</evidence>
<keyword evidence="3 15" id="KW-0004">4Fe-4S</keyword>
<dbReference type="SUPFAM" id="SSF55124">
    <property type="entry name" value="Nitrite/Sulfite reductase N-terminal domain-like"/>
    <property type="match status" value="2"/>
</dbReference>
<protein>
    <recommendedName>
        <fullName evidence="15">Sulfite reductase [NADPH] hemoprotein beta-component</fullName>
        <shortName evidence="15">SiR-HP</shortName>
        <shortName evidence="15">SiRHP</shortName>
        <ecNumber evidence="15">1.8.1.2</ecNumber>
    </recommendedName>
</protein>
<feature type="domain" description="Nitrite/Sulfite reductase ferredoxin-like" evidence="17">
    <location>
        <begin position="75"/>
        <end position="132"/>
    </location>
</feature>
<comment type="pathway">
    <text evidence="1 15">Sulfur metabolism; hydrogen sulfide biosynthesis; hydrogen sulfide from sulfite (NADPH route): step 1/1.</text>
</comment>
<dbReference type="Gene3D" id="3.30.413.10">
    <property type="entry name" value="Sulfite Reductase Hemoprotein, domain 1"/>
    <property type="match status" value="2"/>
</dbReference>
<dbReference type="InterPro" id="IPR006067">
    <property type="entry name" value="NO2/SO3_Rdtase_4Fe4S_dom"/>
</dbReference>
<evidence type="ECO:0000259" key="17">
    <source>
        <dbReference type="Pfam" id="PF03460"/>
    </source>
</evidence>
<evidence type="ECO:0000256" key="6">
    <source>
        <dbReference type="ARBA" id="ARBA00022723"/>
    </source>
</evidence>
<dbReference type="InterPro" id="IPR011786">
    <property type="entry name" value="CysI"/>
</dbReference>
<dbReference type="GO" id="GO:0004783">
    <property type="term" value="F:sulfite reductase (NADPH) activity"/>
    <property type="evidence" value="ECO:0007669"/>
    <property type="project" value="UniProtKB-UniRule"/>
</dbReference>
<evidence type="ECO:0000256" key="7">
    <source>
        <dbReference type="ARBA" id="ARBA00022857"/>
    </source>
</evidence>
<evidence type="ECO:0000256" key="12">
    <source>
        <dbReference type="ARBA" id="ARBA00052219"/>
    </source>
</evidence>
<evidence type="ECO:0000256" key="3">
    <source>
        <dbReference type="ARBA" id="ARBA00022485"/>
    </source>
</evidence>
<proteinExistence type="inferred from homology"/>
<comment type="caution">
    <text evidence="18">The sequence shown here is derived from an EMBL/GenBank/DDBJ whole genome shotgun (WGS) entry which is preliminary data.</text>
</comment>
<comment type="subunit">
    <text evidence="14 15">Alpha(8)-beta(8). The alpha component is a flavoprotein, the beta component is a hemoprotein.</text>
</comment>
<feature type="domain" description="Nitrite/sulphite reductase 4Fe-4S" evidence="16">
    <location>
        <begin position="171"/>
        <end position="326"/>
    </location>
</feature>
<dbReference type="InterPro" id="IPR045854">
    <property type="entry name" value="NO2/SO3_Rdtase_4Fe4S_sf"/>
</dbReference>
<comment type="similarity">
    <text evidence="2 15">Belongs to the nitrite and sulfite reductase 4Fe-4S domain family.</text>
</comment>
<dbReference type="PANTHER" id="PTHR11493">
    <property type="entry name" value="SULFITE REDUCTASE [NADPH] SUBUNIT BETA-RELATED"/>
    <property type="match status" value="1"/>
</dbReference>
<dbReference type="GO" id="GO:0050311">
    <property type="term" value="F:sulfite reductase (ferredoxin) activity"/>
    <property type="evidence" value="ECO:0007669"/>
    <property type="project" value="TreeGrafter"/>
</dbReference>
<evidence type="ECO:0000256" key="13">
    <source>
        <dbReference type="ARBA" id="ARBA00057160"/>
    </source>
</evidence>
<keyword evidence="10 15" id="KW-0411">Iron-sulfur</keyword>
<reference evidence="18 19" key="1">
    <citation type="submission" date="2018-02" db="EMBL/GenBank/DDBJ databases">
        <title>Novel Leptospira species isolated from soil and water in Japan.</title>
        <authorList>
            <person name="Nakao R."/>
            <person name="Masuzawa T."/>
        </authorList>
    </citation>
    <scope>NUCLEOTIDE SEQUENCE [LARGE SCALE GENOMIC DNA]</scope>
    <source>
        <strain evidence="18 19">YH101</strain>
    </source>
</reference>
<keyword evidence="19" id="KW-1185">Reference proteome</keyword>
<evidence type="ECO:0000313" key="19">
    <source>
        <dbReference type="Proteomes" id="UP000245133"/>
    </source>
</evidence>
<dbReference type="GO" id="GO:0000103">
    <property type="term" value="P:sulfate assimilation"/>
    <property type="evidence" value="ECO:0007669"/>
    <property type="project" value="UniProtKB-UniRule"/>
</dbReference>
<organism evidence="18 19">
    <name type="scientific">Leptospira ryugenii</name>
    <dbReference type="NCBI Taxonomy" id="1917863"/>
    <lineage>
        <taxon>Bacteria</taxon>
        <taxon>Pseudomonadati</taxon>
        <taxon>Spirochaetota</taxon>
        <taxon>Spirochaetia</taxon>
        <taxon>Leptospirales</taxon>
        <taxon>Leptospiraceae</taxon>
        <taxon>Leptospira</taxon>
    </lineage>
</organism>
<accession>A0A2P2DVD1</accession>
<dbReference type="GO" id="GO:0046872">
    <property type="term" value="F:metal ion binding"/>
    <property type="evidence" value="ECO:0007669"/>
    <property type="project" value="UniProtKB-KW"/>
</dbReference>
<dbReference type="InterPro" id="IPR005117">
    <property type="entry name" value="NiRdtase/SiRdtase_haem-b_fer"/>
</dbReference>
<dbReference type="UniPathway" id="UPA00140">
    <property type="reaction ID" value="UER00207"/>
</dbReference>
<dbReference type="GO" id="GO:0019344">
    <property type="term" value="P:cysteine biosynthetic process"/>
    <property type="evidence" value="ECO:0007669"/>
    <property type="project" value="UniProtKB-KW"/>
</dbReference>
<dbReference type="NCBIfam" id="TIGR02041">
    <property type="entry name" value="CysI"/>
    <property type="match status" value="1"/>
</dbReference>
<feature type="binding site" evidence="15">
    <location>
        <position position="478"/>
    </location>
    <ligand>
        <name>[4Fe-4S] cluster</name>
        <dbReference type="ChEBI" id="CHEBI:49883"/>
    </ligand>
</feature>
<dbReference type="FunFam" id="3.30.413.10:FF:000004">
    <property type="entry name" value="Sulfite reductase [NADPH] hemoprotein beta-component"/>
    <property type="match status" value="1"/>
</dbReference>
<dbReference type="InterPro" id="IPR036136">
    <property type="entry name" value="Nit/Sulf_reduc_fer-like_dom_sf"/>
</dbReference>
<gene>
    <name evidence="15 18" type="primary">cysI</name>
    <name evidence="18" type="ORF">LPTSP4_01180</name>
</gene>
<evidence type="ECO:0000256" key="11">
    <source>
        <dbReference type="ARBA" id="ARBA00023192"/>
    </source>
</evidence>
<keyword evidence="7 15" id="KW-0521">NADP</keyword>
<evidence type="ECO:0000256" key="10">
    <source>
        <dbReference type="ARBA" id="ARBA00023014"/>
    </source>
</evidence>
<dbReference type="Pfam" id="PF03460">
    <property type="entry name" value="NIR_SIR_ferr"/>
    <property type="match status" value="1"/>
</dbReference>
<dbReference type="InterPro" id="IPR006066">
    <property type="entry name" value="NO2/SO3_Rdtase_FeS/sirohaem_BS"/>
</dbReference>
<dbReference type="GO" id="GO:0020037">
    <property type="term" value="F:heme binding"/>
    <property type="evidence" value="ECO:0007669"/>
    <property type="project" value="InterPro"/>
</dbReference>
<keyword evidence="5 15" id="KW-0349">Heme</keyword>
<dbReference type="EMBL" id="BFBB01000001">
    <property type="protein sequence ID" value="GBF48618.1"/>
    <property type="molecule type" value="Genomic_DNA"/>
</dbReference>
<dbReference type="PROSITE" id="PS00365">
    <property type="entry name" value="NIR_SIR"/>
    <property type="match status" value="1"/>
</dbReference>
<dbReference type="FunFam" id="3.30.413.10:FF:000003">
    <property type="entry name" value="Sulfite reductase [NADPH] hemoprotein beta-component"/>
    <property type="match status" value="1"/>
</dbReference>
<dbReference type="GO" id="GO:0050661">
    <property type="term" value="F:NADP binding"/>
    <property type="evidence" value="ECO:0007669"/>
    <property type="project" value="InterPro"/>
</dbReference>
<dbReference type="PRINTS" id="PR00397">
    <property type="entry name" value="SIROHAEM"/>
</dbReference>
<dbReference type="GO" id="GO:0009337">
    <property type="term" value="C:sulfite reductase complex (NADPH)"/>
    <property type="evidence" value="ECO:0007669"/>
    <property type="project" value="InterPro"/>
</dbReference>
<dbReference type="AlphaFoldDB" id="A0A2P2DVD1"/>
<evidence type="ECO:0000256" key="15">
    <source>
        <dbReference type="HAMAP-Rule" id="MF_01540"/>
    </source>
</evidence>
<evidence type="ECO:0000256" key="1">
    <source>
        <dbReference type="ARBA" id="ARBA00004774"/>
    </source>
</evidence>
<comment type="cofactor">
    <cofactor evidence="15">
        <name>[4Fe-4S] cluster</name>
        <dbReference type="ChEBI" id="CHEBI:49883"/>
    </cofactor>
    <text evidence="15">Binds 1 [4Fe-4S] cluster per subunit.</text>
</comment>
<keyword evidence="8 15" id="KW-0560">Oxidoreductase</keyword>
<dbReference type="NCBIfam" id="NF010029">
    <property type="entry name" value="PRK13504.1"/>
    <property type="match status" value="1"/>
</dbReference>
<dbReference type="PANTHER" id="PTHR11493:SF47">
    <property type="entry name" value="SULFITE REDUCTASE [NADPH] SUBUNIT BETA"/>
    <property type="match status" value="1"/>
</dbReference>
<sequence length="560" mass="63856">MYMSQEIKKETLAEKVKRESKALRGTLKESLLDEHTGSLRANDQLLLKFHGMYQQDDRDRREERALKKLDRLHSFMIRLRIPGGMIGPVHWEALHNIAGENSTGTIKITTRQTVQLHGILKSQIKPTIKAFDQVFLDSIAACGDVNRNVTCTSNPSASPLHKEVYSYAGEISRHLLPKTRAYYEIWLDEKQLVEKEEPLDPLYKDVYLPRKFKIGIAIPPHNDVDVFTNDIGLIAIIEGNELKGFNVAIGGGLGTTHGNAETYPRLATVIGYVSKKDVLKVVYEIVTVQRDFGNREDRKLSRLKYTVDRLGVDFYKAEVEKRSGIQLQPAKDFKFNTRTDEFGWMQDSLGNWHYTLFVENGRVLDEDNYLLKTCLLEVSKTRRAVFRFTCNQNLILSDIFPKDKALIESILEKYGVIKKTLEASPIRKNSMACVALSTCPLALAEAQRYLPSLIDKIEVLLMKHSLKNDPITIRMTGCPNGCARPYISEIGLVGTAYGKYNLHLGADWEGLRLNQKYKENLNEEQILSELDQMFSRYSKERNAKESFGDYVVRAGILQRN</sequence>
<dbReference type="Pfam" id="PF01077">
    <property type="entry name" value="NIR_SIR"/>
    <property type="match status" value="1"/>
</dbReference>
<keyword evidence="4 15" id="KW-0028">Amino-acid biosynthesis</keyword>
<comment type="function">
    <text evidence="13 15">Component of the sulfite reductase complex that catalyzes the 6-electron reduction of sulfite to sulfide. This is one of several activities required for the biosynthesis of L-cysteine from sulfate.</text>
</comment>
<dbReference type="Proteomes" id="UP000245133">
    <property type="component" value="Unassembled WGS sequence"/>
</dbReference>
<feature type="binding site" evidence="15">
    <location>
        <position position="433"/>
    </location>
    <ligand>
        <name>[4Fe-4S] cluster</name>
        <dbReference type="ChEBI" id="CHEBI:49883"/>
    </ligand>
</feature>
<dbReference type="InterPro" id="IPR045169">
    <property type="entry name" value="NO2/SO3_Rdtase_4Fe4S_prot"/>
</dbReference>
<evidence type="ECO:0000256" key="5">
    <source>
        <dbReference type="ARBA" id="ARBA00022617"/>
    </source>
</evidence>
<evidence type="ECO:0000256" key="8">
    <source>
        <dbReference type="ARBA" id="ARBA00023002"/>
    </source>
</evidence>